<dbReference type="EMBL" id="JAGRRH010000013">
    <property type="protein sequence ID" value="KAG7359904.1"/>
    <property type="molecule type" value="Genomic_DNA"/>
</dbReference>
<dbReference type="AlphaFoldDB" id="A0A9K3LDV6"/>
<sequence length="251" mass="27500">MPSTTITNSKTSMENDVDTNPLTKLGLPQPILLGSASFTRKLILKEMNVPFHKVVRPIDEKALGDRSKDPPHELVLTLANAKMDHLVNELQQGKIGFDELPIREETDATEGWIFLTGDQVVTCQGNILEKPESLEEAKEFVQQYGENPPSTVGSCVLHHVPSNIRVAGVDTATIYFNPTTLTSAAANTLVDTLLEQGEPVMSCAGGLMIEHPLVQDHVDRIDGTQDSVMGLSKPLVEQLLQELAEKLKEKN</sequence>
<reference evidence="3" key="1">
    <citation type="journal article" date="2021" name="Sci. Rep.">
        <title>Diploid genomic architecture of Nitzschia inconspicua, an elite biomass production diatom.</title>
        <authorList>
            <person name="Oliver A."/>
            <person name="Podell S."/>
            <person name="Pinowska A."/>
            <person name="Traller J.C."/>
            <person name="Smith S.R."/>
            <person name="McClure R."/>
            <person name="Beliaev A."/>
            <person name="Bohutskyi P."/>
            <person name="Hill E.A."/>
            <person name="Rabines A."/>
            <person name="Zheng H."/>
            <person name="Allen L.Z."/>
            <person name="Kuo A."/>
            <person name="Grigoriev I.V."/>
            <person name="Allen A.E."/>
            <person name="Hazlebeck D."/>
            <person name="Allen E.E."/>
        </authorList>
    </citation>
    <scope>NUCLEOTIDE SEQUENCE</scope>
    <source>
        <strain evidence="3">Hildebrandi</strain>
    </source>
</reference>
<accession>A0A9K3LDV6</accession>
<evidence type="ECO:0000313" key="4">
    <source>
        <dbReference type="Proteomes" id="UP000693970"/>
    </source>
</evidence>
<dbReference type="GO" id="GO:0047429">
    <property type="term" value="F:nucleoside triphosphate diphosphatase activity"/>
    <property type="evidence" value="ECO:0007669"/>
    <property type="project" value="InterPro"/>
</dbReference>
<dbReference type="Pfam" id="PF02545">
    <property type="entry name" value="Maf"/>
    <property type="match status" value="1"/>
</dbReference>
<dbReference type="OrthoDB" id="10267058at2759"/>
<evidence type="ECO:0000313" key="3">
    <source>
        <dbReference type="EMBL" id="KAG7359904.1"/>
    </source>
</evidence>
<dbReference type="PANTHER" id="PTHR43213:SF4">
    <property type="entry name" value="7-METHYL-GTP PYROPHOSPHATASE"/>
    <property type="match status" value="1"/>
</dbReference>
<keyword evidence="1" id="KW-0378">Hydrolase</keyword>
<organism evidence="3 4">
    <name type="scientific">Nitzschia inconspicua</name>
    <dbReference type="NCBI Taxonomy" id="303405"/>
    <lineage>
        <taxon>Eukaryota</taxon>
        <taxon>Sar</taxon>
        <taxon>Stramenopiles</taxon>
        <taxon>Ochrophyta</taxon>
        <taxon>Bacillariophyta</taxon>
        <taxon>Bacillariophyceae</taxon>
        <taxon>Bacillariophycidae</taxon>
        <taxon>Bacillariales</taxon>
        <taxon>Bacillariaceae</taxon>
        <taxon>Nitzschia</taxon>
    </lineage>
</organism>
<dbReference type="HAMAP" id="MF_00528">
    <property type="entry name" value="Maf"/>
    <property type="match status" value="1"/>
</dbReference>
<feature type="region of interest" description="Disordered" evidence="2">
    <location>
        <begin position="1"/>
        <end position="20"/>
    </location>
</feature>
<gene>
    <name evidence="3" type="ORF">IV203_035002</name>
</gene>
<protein>
    <submittedName>
        <fullName evidence="3">Maf-like septum formation family protein</fullName>
    </submittedName>
</protein>
<reference evidence="3" key="2">
    <citation type="submission" date="2021-04" db="EMBL/GenBank/DDBJ databases">
        <authorList>
            <person name="Podell S."/>
        </authorList>
    </citation>
    <scope>NUCLEOTIDE SEQUENCE</scope>
    <source>
        <strain evidence="3">Hildebrandi</strain>
    </source>
</reference>
<dbReference type="InterPro" id="IPR003697">
    <property type="entry name" value="Maf-like"/>
</dbReference>
<name>A0A9K3LDV6_9STRA</name>
<comment type="caution">
    <text evidence="3">The sequence shown here is derived from an EMBL/GenBank/DDBJ whole genome shotgun (WGS) entry which is preliminary data.</text>
</comment>
<dbReference type="PANTHER" id="PTHR43213">
    <property type="entry name" value="BIFUNCTIONAL DTTP/UTP PYROPHOSPHATASE/METHYLTRANSFERASE PROTEIN-RELATED"/>
    <property type="match status" value="1"/>
</dbReference>
<dbReference type="Proteomes" id="UP000693970">
    <property type="component" value="Unassembled WGS sequence"/>
</dbReference>
<evidence type="ECO:0000256" key="1">
    <source>
        <dbReference type="ARBA" id="ARBA00022801"/>
    </source>
</evidence>
<proteinExistence type="inferred from homology"/>
<keyword evidence="4" id="KW-1185">Reference proteome</keyword>
<evidence type="ECO:0000256" key="2">
    <source>
        <dbReference type="SAM" id="MobiDB-lite"/>
    </source>
</evidence>